<proteinExistence type="predicted"/>
<keyword evidence="2" id="KW-1185">Reference proteome</keyword>
<accession>A0A8B6GZU5</accession>
<organism evidence="1 2">
    <name type="scientific">Mytilus galloprovincialis</name>
    <name type="common">Mediterranean mussel</name>
    <dbReference type="NCBI Taxonomy" id="29158"/>
    <lineage>
        <taxon>Eukaryota</taxon>
        <taxon>Metazoa</taxon>
        <taxon>Spiralia</taxon>
        <taxon>Lophotrochozoa</taxon>
        <taxon>Mollusca</taxon>
        <taxon>Bivalvia</taxon>
        <taxon>Autobranchia</taxon>
        <taxon>Pteriomorphia</taxon>
        <taxon>Mytilida</taxon>
        <taxon>Mytiloidea</taxon>
        <taxon>Mytilidae</taxon>
        <taxon>Mytilinae</taxon>
        <taxon>Mytilus</taxon>
    </lineage>
</organism>
<dbReference type="EMBL" id="UYJE01009237">
    <property type="protein sequence ID" value="VDI71557.1"/>
    <property type="molecule type" value="Genomic_DNA"/>
</dbReference>
<comment type="caution">
    <text evidence="1">The sequence shown here is derived from an EMBL/GenBank/DDBJ whole genome shotgun (WGS) entry which is preliminary data.</text>
</comment>
<name>A0A8B6GZU5_MYTGA</name>
<dbReference type="Proteomes" id="UP000596742">
    <property type="component" value="Unassembled WGS sequence"/>
</dbReference>
<reference evidence="1" key="1">
    <citation type="submission" date="2018-11" db="EMBL/GenBank/DDBJ databases">
        <authorList>
            <person name="Alioto T."/>
            <person name="Alioto T."/>
        </authorList>
    </citation>
    <scope>NUCLEOTIDE SEQUENCE</scope>
</reference>
<gene>
    <name evidence="1" type="ORF">MGAL_10B014300</name>
</gene>
<evidence type="ECO:0000313" key="2">
    <source>
        <dbReference type="Proteomes" id="UP000596742"/>
    </source>
</evidence>
<dbReference type="OrthoDB" id="5988093at2759"/>
<protein>
    <submittedName>
        <fullName evidence="1">Uncharacterized protein</fullName>
    </submittedName>
</protein>
<evidence type="ECO:0000313" key="1">
    <source>
        <dbReference type="EMBL" id="VDI71557.1"/>
    </source>
</evidence>
<sequence>MGSVYVVIVIACEDYDEETELRQAFKENLKRGFFGKFKTSTKGFEFMTLHSHGKDPKEKLVTSEYLKCSILLDSSTKFIKLTICTEIKKSIRSVPSSDVWLEIKQSMSKPEEHKPLKTTIPPVLQRLERGIPKSLQRSKDLPDEIDEREKRWLIVGICLHTIISPVLRKYVVPVVTRLFFSLISRNKIHKQTYENHLKIFDLTNTELNYEVINNNKPKYGSDRALYDYRVMSPVDLSKLFLQTHMAHFTAFDDSCDSSALLGIIVNIDKFPAVVGSDARQIRSDVLNPWTHCDFTEWTATQYSDSFQLMGQLIRNLRLSNREENRTQCDLHVWAGKG</sequence>
<dbReference type="AlphaFoldDB" id="A0A8B6GZU5"/>